<dbReference type="HAMAP" id="MF_00454">
    <property type="entry name" value="FluC"/>
    <property type="match status" value="1"/>
</dbReference>
<dbReference type="GO" id="GO:0005886">
    <property type="term" value="C:plasma membrane"/>
    <property type="evidence" value="ECO:0007669"/>
    <property type="project" value="UniProtKB-SubCell"/>
</dbReference>
<evidence type="ECO:0000256" key="4">
    <source>
        <dbReference type="ARBA" id="ARBA00022692"/>
    </source>
</evidence>
<keyword evidence="8 12" id="KW-0472">Membrane</keyword>
<keyword evidence="7 12" id="KW-0406">Ion transport</keyword>
<dbReference type="GO" id="GO:0140114">
    <property type="term" value="P:cellular detoxification of fluoride"/>
    <property type="evidence" value="ECO:0007669"/>
    <property type="project" value="UniProtKB-UniRule"/>
</dbReference>
<evidence type="ECO:0000256" key="12">
    <source>
        <dbReference type="HAMAP-Rule" id="MF_00454"/>
    </source>
</evidence>
<feature type="transmembrane region" description="Helical" evidence="12">
    <location>
        <begin position="100"/>
        <end position="121"/>
    </location>
</feature>
<keyword evidence="5 12" id="KW-1133">Transmembrane helix</keyword>
<reference evidence="13 14" key="1">
    <citation type="submission" date="2020-08" db="EMBL/GenBank/DDBJ databases">
        <title>Functional genomics of gut bacteria from endangered species of beetles.</title>
        <authorList>
            <person name="Carlos-Shanley C."/>
        </authorList>
    </citation>
    <scope>NUCLEOTIDE SEQUENCE [LARGE SCALE GENOMIC DNA]</scope>
    <source>
        <strain evidence="13 14">S00224</strain>
    </source>
</reference>
<keyword evidence="12" id="KW-0479">Metal-binding</keyword>
<protein>
    <recommendedName>
        <fullName evidence="12">Fluoride-specific ion channel FluC</fullName>
    </recommendedName>
</protein>
<keyword evidence="6 12" id="KW-0915">Sodium</keyword>
<feature type="binding site" evidence="12">
    <location>
        <position position="75"/>
    </location>
    <ligand>
        <name>Na(+)</name>
        <dbReference type="ChEBI" id="CHEBI:29101"/>
        <note>structural</note>
    </ligand>
</feature>
<feature type="binding site" evidence="12">
    <location>
        <position position="78"/>
    </location>
    <ligand>
        <name>Na(+)</name>
        <dbReference type="ChEBI" id="CHEBI:29101"/>
        <note>structural</note>
    </ligand>
</feature>
<keyword evidence="9 12" id="KW-0407">Ion channel</keyword>
<organism evidence="13 14">
    <name type="scientific">Sphingomonas kyeonggiensis</name>
    <dbReference type="NCBI Taxonomy" id="1268553"/>
    <lineage>
        <taxon>Bacteria</taxon>
        <taxon>Pseudomonadati</taxon>
        <taxon>Pseudomonadota</taxon>
        <taxon>Alphaproteobacteria</taxon>
        <taxon>Sphingomonadales</taxon>
        <taxon>Sphingomonadaceae</taxon>
        <taxon>Sphingomonas</taxon>
    </lineage>
</organism>
<accession>A0A7W7K643</accession>
<evidence type="ECO:0000256" key="10">
    <source>
        <dbReference type="ARBA" id="ARBA00035120"/>
    </source>
</evidence>
<evidence type="ECO:0000256" key="8">
    <source>
        <dbReference type="ARBA" id="ARBA00023136"/>
    </source>
</evidence>
<evidence type="ECO:0000313" key="14">
    <source>
        <dbReference type="Proteomes" id="UP000575241"/>
    </source>
</evidence>
<evidence type="ECO:0000256" key="1">
    <source>
        <dbReference type="ARBA" id="ARBA00004651"/>
    </source>
</evidence>
<evidence type="ECO:0000256" key="2">
    <source>
        <dbReference type="ARBA" id="ARBA00022475"/>
    </source>
</evidence>
<dbReference type="NCBIfam" id="TIGR00494">
    <property type="entry name" value="crcB"/>
    <property type="match status" value="1"/>
</dbReference>
<dbReference type="EMBL" id="JACHLN010000004">
    <property type="protein sequence ID" value="MBB4841095.1"/>
    <property type="molecule type" value="Genomic_DNA"/>
</dbReference>
<keyword evidence="14" id="KW-1185">Reference proteome</keyword>
<comment type="similarity">
    <text evidence="10 12">Belongs to the fluoride channel Fluc/FEX (TC 1.A.43) family.</text>
</comment>
<gene>
    <name evidence="12" type="primary">fluC</name>
    <name evidence="12" type="synonym">crcB</name>
    <name evidence="13" type="ORF">HNP52_004192</name>
</gene>
<dbReference type="PANTHER" id="PTHR28259">
    <property type="entry name" value="FLUORIDE EXPORT PROTEIN 1-RELATED"/>
    <property type="match status" value="1"/>
</dbReference>
<keyword evidence="2 12" id="KW-1003">Cell membrane</keyword>
<comment type="function">
    <text evidence="12">Fluoride-specific ion channel. Important for reducing fluoride concentration in the cell, thus reducing its toxicity.</text>
</comment>
<keyword evidence="3" id="KW-0997">Cell inner membrane</keyword>
<comment type="subcellular location">
    <subcellularLocation>
        <location evidence="1 12">Cell membrane</location>
        <topology evidence="1 12">Multi-pass membrane protein</topology>
    </subcellularLocation>
</comment>
<evidence type="ECO:0000256" key="9">
    <source>
        <dbReference type="ARBA" id="ARBA00023303"/>
    </source>
</evidence>
<dbReference type="Pfam" id="PF02537">
    <property type="entry name" value="CRCB"/>
    <property type="match status" value="1"/>
</dbReference>
<comment type="activity regulation">
    <text evidence="12">Na(+) is not transported, but it plays an essential structural role and its presence is essential for fluoride channel function.</text>
</comment>
<feature type="transmembrane region" description="Helical" evidence="12">
    <location>
        <begin position="67"/>
        <end position="88"/>
    </location>
</feature>
<evidence type="ECO:0000256" key="6">
    <source>
        <dbReference type="ARBA" id="ARBA00023053"/>
    </source>
</evidence>
<dbReference type="AlphaFoldDB" id="A0A7W7K643"/>
<dbReference type="RefSeq" id="WP_184170177.1">
    <property type="nucleotide sequence ID" value="NZ_JACHLN010000004.1"/>
</dbReference>
<dbReference type="InterPro" id="IPR003691">
    <property type="entry name" value="FluC"/>
</dbReference>
<dbReference type="NCBIfam" id="NF010791">
    <property type="entry name" value="PRK14195.1"/>
    <property type="match status" value="1"/>
</dbReference>
<keyword evidence="4 12" id="KW-0812">Transmembrane</keyword>
<dbReference type="Proteomes" id="UP000575241">
    <property type="component" value="Unassembled WGS sequence"/>
</dbReference>
<keyword evidence="12" id="KW-0813">Transport</keyword>
<sequence>MPPILLVMLGGAFGSAARYLTGKLTLGWFGPDYPWGTLAVNLIGGFLMGMLAGTLAKIGQGGEQWRLLIGVGLLGGYTTFSAFTLDLMNMIERGDYGMGLGYILASVVGSALALFAGLSILRAIP</sequence>
<evidence type="ECO:0000256" key="5">
    <source>
        <dbReference type="ARBA" id="ARBA00022989"/>
    </source>
</evidence>
<name>A0A7W7K643_9SPHN</name>
<dbReference type="GO" id="GO:0046872">
    <property type="term" value="F:metal ion binding"/>
    <property type="evidence" value="ECO:0007669"/>
    <property type="project" value="UniProtKB-KW"/>
</dbReference>
<evidence type="ECO:0000256" key="7">
    <source>
        <dbReference type="ARBA" id="ARBA00023065"/>
    </source>
</evidence>
<evidence type="ECO:0000313" key="13">
    <source>
        <dbReference type="EMBL" id="MBB4841095.1"/>
    </source>
</evidence>
<evidence type="ECO:0000256" key="3">
    <source>
        <dbReference type="ARBA" id="ARBA00022519"/>
    </source>
</evidence>
<dbReference type="PANTHER" id="PTHR28259:SF1">
    <property type="entry name" value="FLUORIDE EXPORT PROTEIN 1-RELATED"/>
    <property type="match status" value="1"/>
</dbReference>
<comment type="catalytic activity">
    <reaction evidence="11">
        <text>fluoride(in) = fluoride(out)</text>
        <dbReference type="Rhea" id="RHEA:76159"/>
        <dbReference type="ChEBI" id="CHEBI:17051"/>
    </reaction>
    <physiologicalReaction direction="left-to-right" evidence="11">
        <dbReference type="Rhea" id="RHEA:76160"/>
    </physiologicalReaction>
</comment>
<comment type="caution">
    <text evidence="13">The sequence shown here is derived from an EMBL/GenBank/DDBJ whole genome shotgun (WGS) entry which is preliminary data.</text>
</comment>
<dbReference type="GO" id="GO:0062054">
    <property type="term" value="F:fluoride channel activity"/>
    <property type="evidence" value="ECO:0007669"/>
    <property type="project" value="UniProtKB-UniRule"/>
</dbReference>
<evidence type="ECO:0000256" key="11">
    <source>
        <dbReference type="ARBA" id="ARBA00035585"/>
    </source>
</evidence>
<feature type="transmembrane region" description="Helical" evidence="12">
    <location>
        <begin position="33"/>
        <end position="55"/>
    </location>
</feature>
<proteinExistence type="inferred from homology"/>